<dbReference type="PANTHER" id="PTHR24198">
    <property type="entry name" value="ANKYRIN REPEAT AND PROTEIN KINASE DOMAIN-CONTAINING PROTEIN"/>
    <property type="match status" value="1"/>
</dbReference>
<dbReference type="Pfam" id="PF12796">
    <property type="entry name" value="Ank_2"/>
    <property type="match status" value="3"/>
</dbReference>
<evidence type="ECO:0000256" key="2">
    <source>
        <dbReference type="ARBA" id="ARBA00023043"/>
    </source>
</evidence>
<dbReference type="WBParaSite" id="MBELARI_LOCUS10046">
    <property type="protein sequence ID" value="MBELARI_LOCUS10046"/>
    <property type="gene ID" value="MBELARI_LOCUS10046"/>
</dbReference>
<keyword evidence="5" id="KW-1185">Reference proteome</keyword>
<reference evidence="6" key="1">
    <citation type="submission" date="2024-02" db="UniProtKB">
        <authorList>
            <consortium name="WormBaseParasite"/>
        </authorList>
    </citation>
    <scope>IDENTIFICATION</scope>
</reference>
<dbReference type="InterPro" id="IPR036770">
    <property type="entry name" value="Ankyrin_rpt-contain_sf"/>
</dbReference>
<dbReference type="InterPro" id="IPR002110">
    <property type="entry name" value="Ankyrin_rpt"/>
</dbReference>
<dbReference type="PANTHER" id="PTHR24198:SF165">
    <property type="entry name" value="ANKYRIN REPEAT-CONTAINING PROTEIN-RELATED"/>
    <property type="match status" value="1"/>
</dbReference>
<feature type="repeat" description="ANK" evidence="3">
    <location>
        <begin position="511"/>
        <end position="543"/>
    </location>
</feature>
<sequence length="975" mass="106796">MRKDRPSFRREASLRVFRRWLATCEQPLLITSTPYSGKTFFVNQLQNEPECVGVHFCRAEVPESLETATVLRSLASQLVARFPNVVLPSLCQWTLLSECVGAVEHLLGLPLASLPPPPKPLFLVIDNLQPLLYELILALEASLPVWLRCVVTARPLRTSDEQKFSSFHIFDLAGEPEELRSFIATKLPQCSFEDVYDACVESWFYVDQLGEAYEQGMLSYECLPFGTEELLHEITQVLPQRFTIYLMLVKAARHPPTHQQLIAVSQFIIRDLISNIQRDIEEMSLLFSSKDPYVLAGSWADFVGDLAVYHTAWAELFKVKKGKTPEDVVELAYHLAHSEVAPSDSIRILSSLGAGDFLLVCDVIDIPTTNLLVHAGASLQDHSQKDDFVFRCSCGDLRKVTQTIERATEKELSLGLLAAASRGHVAICKRILEMRPQSGHFVSESQWNALRSAACNNHLPVLDLLIDQGINVDDCGNGGRTALRAAAWSGHREIVCRLLRAKTDVEKKDSEGRTALMAAAFMDHAEIVEDLLNYGANIKQLDASGATALHLTLSNGAKSPNHDRTIAVLLQGSAPVNHSDSNGRLCLHLAAYHGDRNLPKIAELTGNIDAQDENGRTPLMLAASHGQLEAANQLVERKTNIDVVDNEGRTALMHAAIHNHLPIVDLLLSLGADEGHKDNDGAVALHYAVLHGNVALVRALCTNTTLRSTDRNGAHPLIIAAQQSNVEVIKELLNSGAPANLQTWDGLTALRAAANANQIEIVEALAPQIEDWEQLDLYGTPLVHNLLMQSQNAMVELLLRLGTPMGVRDAHARTVAHVVGATNDVLGAKMLNRLGISFEVGDMAGRTPLHTAIWAGHLLVATYFLEQICVDPNAIDHQGASALSIASQLGNRDLVVLLLKFGAEPNQRDKMGRSCLDVARLSGHEHIRSLLKSACGSADSSGFGSMPNSPAGERRRAPPQTTFLYHTASPRVHLK</sequence>
<dbReference type="Pfam" id="PF00023">
    <property type="entry name" value="Ank"/>
    <property type="match status" value="3"/>
</dbReference>
<dbReference type="SUPFAM" id="SSF48403">
    <property type="entry name" value="Ankyrin repeat"/>
    <property type="match status" value="2"/>
</dbReference>
<dbReference type="SMART" id="SM00248">
    <property type="entry name" value="ANK"/>
    <property type="match status" value="13"/>
</dbReference>
<feature type="repeat" description="ANK" evidence="3">
    <location>
        <begin position="844"/>
        <end position="877"/>
    </location>
</feature>
<protein>
    <submittedName>
        <fullName evidence="6">Ankyrin repeat domain-containing protein 50</fullName>
    </submittedName>
</protein>
<feature type="repeat" description="ANK" evidence="3">
    <location>
        <begin position="878"/>
        <end position="910"/>
    </location>
</feature>
<proteinExistence type="predicted"/>
<evidence type="ECO:0000256" key="4">
    <source>
        <dbReference type="SAM" id="MobiDB-lite"/>
    </source>
</evidence>
<feature type="repeat" description="ANK" evidence="3">
    <location>
        <begin position="647"/>
        <end position="679"/>
    </location>
</feature>
<feature type="repeat" description="ANK" evidence="3">
    <location>
        <begin position="478"/>
        <end position="510"/>
    </location>
</feature>
<feature type="repeat" description="ANK" evidence="3">
    <location>
        <begin position="544"/>
        <end position="581"/>
    </location>
</feature>
<evidence type="ECO:0000313" key="5">
    <source>
        <dbReference type="Proteomes" id="UP000887575"/>
    </source>
</evidence>
<dbReference type="PROSITE" id="PS50297">
    <property type="entry name" value="ANK_REP_REGION"/>
    <property type="match status" value="6"/>
</dbReference>
<dbReference type="Gene3D" id="1.25.40.20">
    <property type="entry name" value="Ankyrin repeat-containing domain"/>
    <property type="match status" value="3"/>
</dbReference>
<feature type="repeat" description="ANK" evidence="3">
    <location>
        <begin position="614"/>
        <end position="646"/>
    </location>
</feature>
<keyword evidence="1" id="KW-0677">Repeat</keyword>
<name>A0AAF3J1C0_9BILA</name>
<organism evidence="5 6">
    <name type="scientific">Mesorhabditis belari</name>
    <dbReference type="NCBI Taxonomy" id="2138241"/>
    <lineage>
        <taxon>Eukaryota</taxon>
        <taxon>Metazoa</taxon>
        <taxon>Ecdysozoa</taxon>
        <taxon>Nematoda</taxon>
        <taxon>Chromadorea</taxon>
        <taxon>Rhabditida</taxon>
        <taxon>Rhabditina</taxon>
        <taxon>Rhabditomorpha</taxon>
        <taxon>Rhabditoidea</taxon>
        <taxon>Rhabditidae</taxon>
        <taxon>Mesorhabditinae</taxon>
        <taxon>Mesorhabditis</taxon>
    </lineage>
</organism>
<evidence type="ECO:0000256" key="1">
    <source>
        <dbReference type="ARBA" id="ARBA00022737"/>
    </source>
</evidence>
<evidence type="ECO:0000256" key="3">
    <source>
        <dbReference type="PROSITE-ProRule" id="PRU00023"/>
    </source>
</evidence>
<keyword evidence="2 3" id="KW-0040">ANK repeat</keyword>
<accession>A0AAF3J1C0</accession>
<dbReference type="Proteomes" id="UP000887575">
    <property type="component" value="Unassembled WGS sequence"/>
</dbReference>
<feature type="compositionally biased region" description="Polar residues" evidence="4">
    <location>
        <begin position="938"/>
        <end position="948"/>
    </location>
</feature>
<feature type="region of interest" description="Disordered" evidence="4">
    <location>
        <begin position="935"/>
        <end position="975"/>
    </location>
</feature>
<dbReference type="AlphaFoldDB" id="A0AAF3J1C0"/>
<dbReference type="PROSITE" id="PS50088">
    <property type="entry name" value="ANK_REPEAT"/>
    <property type="match status" value="8"/>
</dbReference>
<evidence type="ECO:0000313" key="6">
    <source>
        <dbReference type="WBParaSite" id="MBELARI_LOCUS10046"/>
    </source>
</evidence>
<dbReference type="PRINTS" id="PR01415">
    <property type="entry name" value="ANKYRIN"/>
</dbReference>
<feature type="repeat" description="ANK" evidence="3">
    <location>
        <begin position="712"/>
        <end position="744"/>
    </location>
</feature>